<evidence type="ECO:0000313" key="2">
    <source>
        <dbReference type="Proteomes" id="UP000593560"/>
    </source>
</evidence>
<protein>
    <submittedName>
        <fullName evidence="1">Uncharacterized protein</fullName>
    </submittedName>
</protein>
<reference evidence="1 2" key="1">
    <citation type="journal article" date="2019" name="Genome Biol. Evol.">
        <title>Insights into the evolution of the New World diploid cottons (Gossypium, subgenus Houzingenia) based on genome sequencing.</title>
        <authorList>
            <person name="Grover C.E."/>
            <person name="Arick M.A. 2nd"/>
            <person name="Thrash A."/>
            <person name="Conover J.L."/>
            <person name="Sanders W.S."/>
            <person name="Peterson D.G."/>
            <person name="Frelichowski J.E."/>
            <person name="Scheffler J.A."/>
            <person name="Scheffler B.E."/>
            <person name="Wendel J.F."/>
        </authorList>
    </citation>
    <scope>NUCLEOTIDE SEQUENCE [LARGE SCALE GENOMIC DNA]</scope>
    <source>
        <strain evidence="1">0</strain>
        <tissue evidence="1">Leaf</tissue>
    </source>
</reference>
<sequence length="198" mass="21589">KSTIQDSRCKEKVKVVIPTGNHGFPCAGTRGPSSLLDRWRFGGGCDCGGWDMACPLVVFGNTGLNCFEDRPLVDNEQPFQLFHQGAKENTPALTMMAIEGGYAIDFHAKLSALQAFSICVAVLHCTETSAAATGEIESKHSSQYNSLKMLIEEEVKSLIKAVTEEETKNKKKKKVSKKVEAIPPSYVINPPFSPIARV</sequence>
<comment type="caution">
    <text evidence="1">The sequence shown here is derived from an EMBL/GenBank/DDBJ whole genome shotgun (WGS) entry which is preliminary data.</text>
</comment>
<accession>A0A7J9GHD3</accession>
<dbReference type="PANTHER" id="PTHR31390:SF0">
    <property type="entry name" value="DOMAIN PROTEIN, PUTATIVE (DUF3527)-RELATED"/>
    <property type="match status" value="1"/>
</dbReference>
<name>A0A7J9GHD3_9ROSI</name>
<gene>
    <name evidence="1" type="ORF">Gohar_007508</name>
</gene>
<feature type="non-terminal residue" evidence="1">
    <location>
        <position position="1"/>
    </location>
</feature>
<evidence type="ECO:0000313" key="1">
    <source>
        <dbReference type="EMBL" id="MBA0796768.1"/>
    </source>
</evidence>
<keyword evidence="2" id="KW-1185">Reference proteome</keyword>
<dbReference type="InterPro" id="IPR021916">
    <property type="entry name" value="DUF3527"/>
</dbReference>
<proteinExistence type="predicted"/>
<dbReference type="EMBL" id="JABFAD010000004">
    <property type="protein sequence ID" value="MBA0796768.1"/>
    <property type="molecule type" value="Genomic_DNA"/>
</dbReference>
<dbReference type="AlphaFoldDB" id="A0A7J9GHD3"/>
<dbReference type="OrthoDB" id="1939710at2759"/>
<dbReference type="Proteomes" id="UP000593560">
    <property type="component" value="Unassembled WGS sequence"/>
</dbReference>
<dbReference type="PANTHER" id="PTHR31390">
    <property type="entry name" value="EXPRESSED PROTEIN"/>
    <property type="match status" value="1"/>
</dbReference>
<organism evidence="1 2">
    <name type="scientific">Gossypium harknessii</name>
    <dbReference type="NCBI Taxonomy" id="34285"/>
    <lineage>
        <taxon>Eukaryota</taxon>
        <taxon>Viridiplantae</taxon>
        <taxon>Streptophyta</taxon>
        <taxon>Embryophyta</taxon>
        <taxon>Tracheophyta</taxon>
        <taxon>Spermatophyta</taxon>
        <taxon>Magnoliopsida</taxon>
        <taxon>eudicotyledons</taxon>
        <taxon>Gunneridae</taxon>
        <taxon>Pentapetalae</taxon>
        <taxon>rosids</taxon>
        <taxon>malvids</taxon>
        <taxon>Malvales</taxon>
        <taxon>Malvaceae</taxon>
        <taxon>Malvoideae</taxon>
        <taxon>Gossypium</taxon>
    </lineage>
</organism>
<dbReference type="Pfam" id="PF12043">
    <property type="entry name" value="DUF3527"/>
    <property type="match status" value="1"/>
</dbReference>